<dbReference type="NCBIfam" id="TIGR01079">
    <property type="entry name" value="rplX_bact"/>
    <property type="match status" value="1"/>
</dbReference>
<evidence type="ECO:0000313" key="8">
    <source>
        <dbReference type="Proteomes" id="UP000515204"/>
    </source>
</evidence>
<dbReference type="SUPFAM" id="SSF50104">
    <property type="entry name" value="Translation proteins SH3-like domain"/>
    <property type="match status" value="1"/>
</dbReference>
<dbReference type="SMART" id="SM00739">
    <property type="entry name" value="KOW"/>
    <property type="match status" value="1"/>
</dbReference>
<evidence type="ECO:0000256" key="1">
    <source>
        <dbReference type="ARBA" id="ARBA00010618"/>
    </source>
</evidence>
<dbReference type="CDD" id="cd06089">
    <property type="entry name" value="KOW_RPL26"/>
    <property type="match status" value="1"/>
</dbReference>
<evidence type="ECO:0000259" key="7">
    <source>
        <dbReference type="SMART" id="SM00739"/>
    </source>
</evidence>
<feature type="domain" description="KOW" evidence="7">
    <location>
        <begin position="89"/>
        <end position="116"/>
    </location>
</feature>
<gene>
    <name evidence="9" type="primary">LOC106745582</name>
</gene>
<reference evidence="9" key="1">
    <citation type="submission" date="2025-08" db="UniProtKB">
        <authorList>
            <consortium name="RefSeq"/>
        </authorList>
    </citation>
    <scope>IDENTIFICATION</scope>
</reference>
<evidence type="ECO:0000256" key="5">
    <source>
        <dbReference type="ARBA" id="ARBA00035357"/>
    </source>
</evidence>
<dbReference type="Pfam" id="PF00467">
    <property type="entry name" value="KOW"/>
    <property type="match status" value="1"/>
</dbReference>
<evidence type="ECO:0000256" key="2">
    <source>
        <dbReference type="ARBA" id="ARBA00022980"/>
    </source>
</evidence>
<evidence type="ECO:0000313" key="9">
    <source>
        <dbReference type="RefSeq" id="XP_014476787.1"/>
    </source>
</evidence>
<dbReference type="InterPro" id="IPR005825">
    <property type="entry name" value="Ribosomal_uL24_CS"/>
</dbReference>
<dbReference type="GO" id="GO:1990904">
    <property type="term" value="C:ribonucleoprotein complex"/>
    <property type="evidence" value="ECO:0007669"/>
    <property type="project" value="UniProtKB-KW"/>
</dbReference>
<evidence type="ECO:0000256" key="4">
    <source>
        <dbReference type="ARBA" id="ARBA00035283"/>
    </source>
</evidence>
<dbReference type="CTD" id="79590"/>
<dbReference type="AlphaFoldDB" id="A0A6P3XEZ6"/>
<dbReference type="Gene3D" id="2.30.30.30">
    <property type="match status" value="1"/>
</dbReference>
<dbReference type="Pfam" id="PF17136">
    <property type="entry name" value="ribosomal_L24"/>
    <property type="match status" value="1"/>
</dbReference>
<sequence length="253" mass="30257">MRLISSLLQRSMGEWSKKYANLPDSYIKRCFEQFDWKTPRGKPNYLPRTIGRKRFYFSIHRPWTSQFRRDNLYGHNRKFIHVEPIKNWSFFRGDRVEILVGTDKGKQGIVKEIYQERNWVIVEGLNTKLNVIMKSRNFPGLYMRQELPLLVTTDVQLVDPSDMQGTPIEWRYTEDGKHVRVSVRTGRIIPIPFSSEETKDYKSAKLYVEQPKDTVRDEVLTVTFKPELRTFEMDIMENMGIKEDRVPKKCYWY</sequence>
<name>A0A6P3XEZ6_DINQU</name>
<dbReference type="GO" id="GO:0003735">
    <property type="term" value="F:structural constituent of ribosome"/>
    <property type="evidence" value="ECO:0007669"/>
    <property type="project" value="InterPro"/>
</dbReference>
<keyword evidence="2 6" id="KW-0689">Ribosomal protein</keyword>
<dbReference type="GO" id="GO:0005840">
    <property type="term" value="C:ribosome"/>
    <property type="evidence" value="ECO:0007669"/>
    <property type="project" value="UniProtKB-KW"/>
</dbReference>
<evidence type="ECO:0000256" key="6">
    <source>
        <dbReference type="RuleBase" id="RU003477"/>
    </source>
</evidence>
<dbReference type="KEGG" id="dqu:106745582"/>
<dbReference type="InterPro" id="IPR014722">
    <property type="entry name" value="Rib_uL2_dom2"/>
</dbReference>
<accession>A0A6P3XEZ6</accession>
<keyword evidence="8" id="KW-1185">Reference proteome</keyword>
<evidence type="ECO:0000256" key="3">
    <source>
        <dbReference type="ARBA" id="ARBA00023274"/>
    </source>
</evidence>
<protein>
    <recommendedName>
        <fullName evidence="4">Large ribosomal subunit protein uL24m</fullName>
    </recommendedName>
    <alternativeName>
        <fullName evidence="5">39S ribosomal protein L24, mitochondrial</fullName>
    </alternativeName>
</protein>
<dbReference type="OrthoDB" id="359154at2759"/>
<dbReference type="InterPro" id="IPR003256">
    <property type="entry name" value="Ribosomal_uL24"/>
</dbReference>
<dbReference type="InterPro" id="IPR005824">
    <property type="entry name" value="KOW"/>
</dbReference>
<dbReference type="InterPro" id="IPR057264">
    <property type="entry name" value="Ribosomal_uL24_C"/>
</dbReference>
<comment type="similarity">
    <text evidence="1 6">Belongs to the universal ribosomal protein uL24 family.</text>
</comment>
<dbReference type="RefSeq" id="XP_014476787.1">
    <property type="nucleotide sequence ID" value="XM_014621301.1"/>
</dbReference>
<dbReference type="GeneID" id="106745582"/>
<dbReference type="PANTHER" id="PTHR12903">
    <property type="entry name" value="MITOCHONDRIAL RIBOSOMAL PROTEIN L24"/>
    <property type="match status" value="1"/>
</dbReference>
<dbReference type="InterPro" id="IPR041988">
    <property type="entry name" value="Ribosomal_uL24_KOW"/>
</dbReference>
<dbReference type="PROSITE" id="PS01108">
    <property type="entry name" value="RIBOSOMAL_L24"/>
    <property type="match status" value="1"/>
</dbReference>
<dbReference type="GO" id="GO:0006412">
    <property type="term" value="P:translation"/>
    <property type="evidence" value="ECO:0007669"/>
    <property type="project" value="InterPro"/>
</dbReference>
<proteinExistence type="inferred from homology"/>
<dbReference type="Proteomes" id="UP000515204">
    <property type="component" value="Unplaced"/>
</dbReference>
<dbReference type="InterPro" id="IPR008991">
    <property type="entry name" value="Translation_prot_SH3-like_sf"/>
</dbReference>
<organism evidence="8 9">
    <name type="scientific">Dinoponera quadriceps</name>
    <name type="common">South American ant</name>
    <dbReference type="NCBI Taxonomy" id="609295"/>
    <lineage>
        <taxon>Eukaryota</taxon>
        <taxon>Metazoa</taxon>
        <taxon>Ecdysozoa</taxon>
        <taxon>Arthropoda</taxon>
        <taxon>Hexapoda</taxon>
        <taxon>Insecta</taxon>
        <taxon>Pterygota</taxon>
        <taxon>Neoptera</taxon>
        <taxon>Endopterygota</taxon>
        <taxon>Hymenoptera</taxon>
        <taxon>Apocrita</taxon>
        <taxon>Aculeata</taxon>
        <taxon>Formicoidea</taxon>
        <taxon>Formicidae</taxon>
        <taxon>Ponerinae</taxon>
        <taxon>Ponerini</taxon>
        <taxon>Dinoponera</taxon>
    </lineage>
</organism>
<keyword evidence="3 6" id="KW-0687">Ribonucleoprotein</keyword>
<dbReference type="GO" id="GO:0003723">
    <property type="term" value="F:RNA binding"/>
    <property type="evidence" value="ECO:0007669"/>
    <property type="project" value="InterPro"/>
</dbReference>